<dbReference type="EMBL" id="UYYB01107610">
    <property type="protein sequence ID" value="VDM80173.1"/>
    <property type="molecule type" value="Genomic_DNA"/>
</dbReference>
<dbReference type="AlphaFoldDB" id="A0A3P7JH89"/>
<evidence type="ECO:0000256" key="1">
    <source>
        <dbReference type="ARBA" id="ARBA00022737"/>
    </source>
</evidence>
<sequence length="359" mass="40755">MMVVSCHGNELAYNGLLLRFSGYTNMQGKVERVPRSTCGREKRGKRAETKVRTENCPPDQFILTTQREINVSWPEPQFLSDNPIEKVERNFRQGQVFTWGEYDVLYVARDNSSNTAECSFKACSIECREGYEFSRSPAIFYTCAADGVWRPRNRNQMVFRYPQCTKSLPATRVILLRVSYPGKSPCTEASRDALRTRLLASINTINQKWDMCSLTDTNGCVGTRVDVDCSEDFARVKRSTHMFKVRIELPVKRDLISHSISGQKSKLTDALQNEIINQDAFNLEKVLPSGRPDLSSFQLLDEFHCQVGQVTVDDMCVPCSPGSYHSLITSQCELCAEGEYQPLAGRSECFKKLSSWKLL</sequence>
<protein>
    <recommendedName>
        <fullName evidence="2">HYR domain-containing protein</fullName>
    </recommendedName>
</protein>
<evidence type="ECO:0000259" key="2">
    <source>
        <dbReference type="PROSITE" id="PS50825"/>
    </source>
</evidence>
<dbReference type="Pfam" id="PF02494">
    <property type="entry name" value="HYR"/>
    <property type="match status" value="1"/>
</dbReference>
<gene>
    <name evidence="3" type="ORF">SVUK_LOCUS15171</name>
</gene>
<evidence type="ECO:0000313" key="3">
    <source>
        <dbReference type="EMBL" id="VDM80173.1"/>
    </source>
</evidence>
<name>A0A3P7JH89_STRVU</name>
<feature type="domain" description="HYR" evidence="2">
    <location>
        <begin position="46"/>
        <end position="126"/>
    </location>
</feature>
<evidence type="ECO:0000313" key="4">
    <source>
        <dbReference type="Proteomes" id="UP000270094"/>
    </source>
</evidence>
<keyword evidence="4" id="KW-1185">Reference proteome</keyword>
<accession>A0A3P7JH89</accession>
<dbReference type="InterPro" id="IPR003410">
    <property type="entry name" value="HYR_dom"/>
</dbReference>
<dbReference type="Proteomes" id="UP000270094">
    <property type="component" value="Unassembled WGS sequence"/>
</dbReference>
<dbReference type="OrthoDB" id="430340at2759"/>
<organism evidence="3 4">
    <name type="scientific">Strongylus vulgaris</name>
    <name type="common">Blood worm</name>
    <dbReference type="NCBI Taxonomy" id="40348"/>
    <lineage>
        <taxon>Eukaryota</taxon>
        <taxon>Metazoa</taxon>
        <taxon>Ecdysozoa</taxon>
        <taxon>Nematoda</taxon>
        <taxon>Chromadorea</taxon>
        <taxon>Rhabditida</taxon>
        <taxon>Rhabditina</taxon>
        <taxon>Rhabditomorpha</taxon>
        <taxon>Strongyloidea</taxon>
        <taxon>Strongylidae</taxon>
        <taxon>Strongylus</taxon>
    </lineage>
</organism>
<proteinExistence type="predicted"/>
<reference evidence="3 4" key="1">
    <citation type="submission" date="2018-11" db="EMBL/GenBank/DDBJ databases">
        <authorList>
            <consortium name="Pathogen Informatics"/>
        </authorList>
    </citation>
    <scope>NUCLEOTIDE SEQUENCE [LARGE SCALE GENOMIC DNA]</scope>
</reference>
<dbReference type="Gene3D" id="2.10.50.10">
    <property type="entry name" value="Tumor Necrosis Factor Receptor, subunit A, domain 2"/>
    <property type="match status" value="1"/>
</dbReference>
<keyword evidence="1" id="KW-0677">Repeat</keyword>
<dbReference type="PROSITE" id="PS50825">
    <property type="entry name" value="HYR"/>
    <property type="match status" value="1"/>
</dbReference>